<dbReference type="NCBIfam" id="NF000711">
    <property type="entry name" value="PRK00039.2-1"/>
    <property type="match status" value="1"/>
</dbReference>
<keyword evidence="10 13" id="KW-0233">DNA recombination</keyword>
<dbReference type="GO" id="GO:0003677">
    <property type="term" value="F:DNA binding"/>
    <property type="evidence" value="ECO:0007669"/>
    <property type="project" value="UniProtKB-KW"/>
</dbReference>
<dbReference type="EMBL" id="PDPS01000022">
    <property type="protein sequence ID" value="PID58593.1"/>
    <property type="molecule type" value="Genomic_DNA"/>
</dbReference>
<evidence type="ECO:0000256" key="12">
    <source>
        <dbReference type="ARBA" id="ARBA00029354"/>
    </source>
</evidence>
<accession>A0A2G6E940</accession>
<dbReference type="Proteomes" id="UP000229740">
    <property type="component" value="Unassembled WGS sequence"/>
</dbReference>
<dbReference type="PANTHER" id="PTHR30194:SF3">
    <property type="entry name" value="CROSSOVER JUNCTION ENDODEOXYRIBONUCLEASE RUVC"/>
    <property type="match status" value="1"/>
</dbReference>
<dbReference type="Pfam" id="PF02075">
    <property type="entry name" value="RuvC"/>
    <property type="match status" value="1"/>
</dbReference>
<keyword evidence="11 13" id="KW-0234">DNA repair</keyword>
<dbReference type="NCBIfam" id="TIGR00228">
    <property type="entry name" value="ruvC"/>
    <property type="match status" value="1"/>
</dbReference>
<comment type="cofactor">
    <cofactor evidence="13">
        <name>Mg(2+)</name>
        <dbReference type="ChEBI" id="CHEBI:18420"/>
    </cofactor>
    <text evidence="13">Binds 2 Mg(2+) ion per subunit.</text>
</comment>
<dbReference type="PROSITE" id="PS01321">
    <property type="entry name" value="RUVC"/>
    <property type="match status" value="1"/>
</dbReference>
<dbReference type="HAMAP" id="MF_00034">
    <property type="entry name" value="RuvC"/>
    <property type="match status" value="1"/>
</dbReference>
<feature type="binding site" evidence="13">
    <location>
        <position position="140"/>
    </location>
    <ligand>
        <name>Mg(2+)</name>
        <dbReference type="ChEBI" id="CHEBI:18420"/>
        <label>1</label>
    </ligand>
</feature>
<gene>
    <name evidence="13" type="primary">ruvC</name>
    <name evidence="15" type="ORF">CSB45_03345</name>
</gene>
<evidence type="ECO:0000256" key="6">
    <source>
        <dbReference type="ARBA" id="ARBA00022763"/>
    </source>
</evidence>
<keyword evidence="4 13" id="KW-0479">Metal-binding</keyword>
<protein>
    <recommendedName>
        <fullName evidence="13 14">Crossover junction endodeoxyribonuclease RuvC</fullName>
        <ecNumber evidence="13 14">3.1.21.10</ecNumber>
    </recommendedName>
    <alternativeName>
        <fullName evidence="13">Holliday junction nuclease RuvC</fullName>
    </alternativeName>
    <alternativeName>
        <fullName evidence="13">Holliday junction resolvase RuvC</fullName>
    </alternativeName>
</protein>
<keyword evidence="5 13" id="KW-0255">Endonuclease</keyword>
<evidence type="ECO:0000256" key="14">
    <source>
        <dbReference type="NCBIfam" id="TIGR00228"/>
    </source>
</evidence>
<evidence type="ECO:0000256" key="5">
    <source>
        <dbReference type="ARBA" id="ARBA00022759"/>
    </source>
</evidence>
<evidence type="ECO:0000313" key="15">
    <source>
        <dbReference type="EMBL" id="PID58593.1"/>
    </source>
</evidence>
<dbReference type="InterPro" id="IPR002176">
    <property type="entry name" value="X-over_junc_endoDNase_RuvC"/>
</dbReference>
<keyword evidence="9 13" id="KW-0238">DNA-binding</keyword>
<reference evidence="15" key="1">
    <citation type="submission" date="2017-10" db="EMBL/GenBank/DDBJ databases">
        <title>Novel microbial diversity and functional potential in the marine mammal oral microbiome.</title>
        <authorList>
            <person name="Dudek N.K."/>
            <person name="Sun C.L."/>
            <person name="Burstein D."/>
            <person name="Kantor R.S."/>
            <person name="Aliaga Goltsman D.S."/>
            <person name="Bik E.M."/>
            <person name="Thomas B.C."/>
            <person name="Banfield J.F."/>
            <person name="Relman D.A."/>
        </authorList>
    </citation>
    <scope>NUCLEOTIDE SEQUENCE [LARGE SCALE GENOMIC DNA]</scope>
    <source>
        <strain evidence="15">DOLZORAL124_49_17</strain>
    </source>
</reference>
<evidence type="ECO:0000256" key="10">
    <source>
        <dbReference type="ARBA" id="ARBA00023172"/>
    </source>
</evidence>
<evidence type="ECO:0000256" key="13">
    <source>
        <dbReference type="HAMAP-Rule" id="MF_00034"/>
    </source>
</evidence>
<keyword evidence="6 13" id="KW-0227">DNA damage</keyword>
<dbReference type="FunFam" id="3.30.420.10:FF:000002">
    <property type="entry name" value="Crossover junction endodeoxyribonuclease RuvC"/>
    <property type="match status" value="1"/>
</dbReference>
<dbReference type="PRINTS" id="PR00696">
    <property type="entry name" value="RSOLVASERUVC"/>
</dbReference>
<evidence type="ECO:0000256" key="2">
    <source>
        <dbReference type="ARBA" id="ARBA00022490"/>
    </source>
</evidence>
<dbReference type="GO" id="GO:0008821">
    <property type="term" value="F:crossover junction DNA endonuclease activity"/>
    <property type="evidence" value="ECO:0007669"/>
    <property type="project" value="UniProtKB-UniRule"/>
</dbReference>
<evidence type="ECO:0000256" key="3">
    <source>
        <dbReference type="ARBA" id="ARBA00022722"/>
    </source>
</evidence>
<comment type="subunit">
    <text evidence="13">Homodimer which binds Holliday junction (HJ) DNA. The HJ becomes 2-fold symmetrical on binding to RuvC with unstacked arms; it has a different conformation from HJ DNA in complex with RuvA. In the full resolvosome a probable DNA-RuvA(4)-RuvB(12)-RuvC(2) complex forms which resolves the HJ.</text>
</comment>
<dbReference type="GO" id="GO:0005737">
    <property type="term" value="C:cytoplasm"/>
    <property type="evidence" value="ECO:0007669"/>
    <property type="project" value="UniProtKB-SubCell"/>
</dbReference>
<dbReference type="GO" id="GO:0048476">
    <property type="term" value="C:Holliday junction resolvase complex"/>
    <property type="evidence" value="ECO:0007669"/>
    <property type="project" value="UniProtKB-UniRule"/>
</dbReference>
<organism evidence="15">
    <name type="scientific">candidate division KSB3 bacterium</name>
    <dbReference type="NCBI Taxonomy" id="2044937"/>
    <lineage>
        <taxon>Bacteria</taxon>
        <taxon>candidate division KSB3</taxon>
    </lineage>
</organism>
<feature type="binding site" evidence="13">
    <location>
        <position position="7"/>
    </location>
    <ligand>
        <name>Mg(2+)</name>
        <dbReference type="ChEBI" id="CHEBI:18420"/>
        <label>1</label>
    </ligand>
</feature>
<name>A0A2G6E940_9BACT</name>
<feature type="active site" evidence="13">
    <location>
        <position position="67"/>
    </location>
</feature>
<dbReference type="SUPFAM" id="SSF53098">
    <property type="entry name" value="Ribonuclease H-like"/>
    <property type="match status" value="1"/>
</dbReference>
<evidence type="ECO:0000256" key="11">
    <source>
        <dbReference type="ARBA" id="ARBA00023204"/>
    </source>
</evidence>
<dbReference type="EC" id="3.1.21.10" evidence="13 14"/>
<proteinExistence type="inferred from homology"/>
<comment type="catalytic activity">
    <reaction evidence="12 13">
        <text>Endonucleolytic cleavage at a junction such as a reciprocal single-stranded crossover between two homologous DNA duplexes (Holliday junction).</text>
        <dbReference type="EC" id="3.1.21.10"/>
    </reaction>
</comment>
<dbReference type="Gene3D" id="3.30.420.10">
    <property type="entry name" value="Ribonuclease H-like superfamily/Ribonuclease H"/>
    <property type="match status" value="1"/>
</dbReference>
<dbReference type="GO" id="GO:0006281">
    <property type="term" value="P:DNA repair"/>
    <property type="evidence" value="ECO:0007669"/>
    <property type="project" value="UniProtKB-UniRule"/>
</dbReference>
<dbReference type="InterPro" id="IPR012337">
    <property type="entry name" value="RNaseH-like_sf"/>
</dbReference>
<comment type="similarity">
    <text evidence="1 13">Belongs to the RuvC family.</text>
</comment>
<comment type="function">
    <text evidence="13">The RuvA-RuvB-RuvC complex processes Holliday junction (HJ) DNA during genetic recombination and DNA repair. Endonuclease that resolves HJ intermediates. Cleaves cruciform DNA by making single-stranded nicks across the HJ at symmetrical positions within the homologous arms, yielding a 5'-phosphate and a 3'-hydroxyl group; requires a central core of homology in the junction. The consensus cleavage sequence is 5'-(A/T)TT(C/G)-3'. Cleavage occurs on the 3'-side of the TT dinucleotide at the point of strand exchange. HJ branch migration catalyzed by RuvA-RuvB allows RuvC to scan DNA until it finds its consensus sequence, where it cleaves and resolves the cruciform DNA.</text>
</comment>
<dbReference type="AlphaFoldDB" id="A0A2G6E940"/>
<comment type="caution">
    <text evidence="15">The sequence shown here is derived from an EMBL/GenBank/DDBJ whole genome shotgun (WGS) entry which is preliminary data.</text>
</comment>
<sequence>MRVCGIDPGSLKSGFGIIDRHEATLIAIAYGVIRTDPKTPLAQRLLTISTRLQELIQTYQPDEFAVEDVFVAKNAKSSLTLGQARGAVLLTAAQAGLNVAEYTPLEVKQSVVGYGRADKSQVQQMVKVLLSLQEIPQPDDAADALAVAICHHHSMKMCTQLKGV</sequence>
<feature type="binding site" evidence="13">
    <location>
        <position position="67"/>
    </location>
    <ligand>
        <name>Mg(2+)</name>
        <dbReference type="ChEBI" id="CHEBI:18420"/>
        <label>2</label>
    </ligand>
</feature>
<dbReference type="InterPro" id="IPR036397">
    <property type="entry name" value="RNaseH_sf"/>
</dbReference>
<keyword evidence="3 13" id="KW-0540">Nuclease</keyword>
<dbReference type="InterPro" id="IPR020563">
    <property type="entry name" value="X-over_junc_endoDNase_Mg_BS"/>
</dbReference>
<keyword evidence="7 13" id="KW-0378">Hydrolase</keyword>
<keyword evidence="2 13" id="KW-0963">Cytoplasm</keyword>
<dbReference type="CDD" id="cd16962">
    <property type="entry name" value="RuvC"/>
    <property type="match status" value="1"/>
</dbReference>
<evidence type="ECO:0000256" key="9">
    <source>
        <dbReference type="ARBA" id="ARBA00023125"/>
    </source>
</evidence>
<keyword evidence="8 13" id="KW-0460">Magnesium</keyword>
<feature type="active site" evidence="13">
    <location>
        <position position="7"/>
    </location>
</feature>
<feature type="active site" evidence="13">
    <location>
        <position position="140"/>
    </location>
</feature>
<dbReference type="GO" id="GO:0000287">
    <property type="term" value="F:magnesium ion binding"/>
    <property type="evidence" value="ECO:0007669"/>
    <property type="project" value="UniProtKB-UniRule"/>
</dbReference>
<evidence type="ECO:0000256" key="1">
    <source>
        <dbReference type="ARBA" id="ARBA00009518"/>
    </source>
</evidence>
<dbReference type="GO" id="GO:0006310">
    <property type="term" value="P:DNA recombination"/>
    <property type="evidence" value="ECO:0007669"/>
    <property type="project" value="UniProtKB-UniRule"/>
</dbReference>
<comment type="subcellular location">
    <subcellularLocation>
        <location evidence="13">Cytoplasm</location>
    </subcellularLocation>
</comment>
<dbReference type="PANTHER" id="PTHR30194">
    <property type="entry name" value="CROSSOVER JUNCTION ENDODEOXYRIBONUCLEASE RUVC"/>
    <property type="match status" value="1"/>
</dbReference>
<evidence type="ECO:0000256" key="8">
    <source>
        <dbReference type="ARBA" id="ARBA00022842"/>
    </source>
</evidence>
<evidence type="ECO:0000256" key="7">
    <source>
        <dbReference type="ARBA" id="ARBA00022801"/>
    </source>
</evidence>
<evidence type="ECO:0000256" key="4">
    <source>
        <dbReference type="ARBA" id="ARBA00022723"/>
    </source>
</evidence>